<accession>A0A8H7CNQ8</accession>
<dbReference type="Proteomes" id="UP000620124">
    <property type="component" value="Unassembled WGS sequence"/>
</dbReference>
<evidence type="ECO:0000256" key="1">
    <source>
        <dbReference type="SAM" id="Phobius"/>
    </source>
</evidence>
<organism evidence="2 3">
    <name type="scientific">Mycena venus</name>
    <dbReference type="NCBI Taxonomy" id="2733690"/>
    <lineage>
        <taxon>Eukaryota</taxon>
        <taxon>Fungi</taxon>
        <taxon>Dikarya</taxon>
        <taxon>Basidiomycota</taxon>
        <taxon>Agaricomycotina</taxon>
        <taxon>Agaricomycetes</taxon>
        <taxon>Agaricomycetidae</taxon>
        <taxon>Agaricales</taxon>
        <taxon>Marasmiineae</taxon>
        <taxon>Mycenaceae</taxon>
        <taxon>Mycena</taxon>
    </lineage>
</organism>
<evidence type="ECO:0000313" key="3">
    <source>
        <dbReference type="Proteomes" id="UP000620124"/>
    </source>
</evidence>
<comment type="caution">
    <text evidence="2">The sequence shown here is derived from an EMBL/GenBank/DDBJ whole genome shotgun (WGS) entry which is preliminary data.</text>
</comment>
<gene>
    <name evidence="2" type="ORF">MVEN_01786900</name>
</gene>
<keyword evidence="3" id="KW-1185">Reference proteome</keyword>
<sequence>MVNEDSISLLASALPAKLLIAAIVTAVVAAIIYYMLPLRLIGTLVAAIDEAEETYVEAHESGLVTGSAAETEILYRLQVKVSTTIEDTLRNSLSWHAALHDFLLGRTFTLLRCIREVQRFETRIKILKEYDLRAERNSSSRAIFLRRRGAGPRQQGSQSRRLA</sequence>
<dbReference type="AlphaFoldDB" id="A0A8H7CNQ8"/>
<feature type="transmembrane region" description="Helical" evidence="1">
    <location>
        <begin position="18"/>
        <end position="36"/>
    </location>
</feature>
<protein>
    <submittedName>
        <fullName evidence="2">Uncharacterized protein</fullName>
    </submittedName>
</protein>
<dbReference type="EMBL" id="JACAZI010000017">
    <property type="protein sequence ID" value="KAF7341998.1"/>
    <property type="molecule type" value="Genomic_DNA"/>
</dbReference>
<proteinExistence type="predicted"/>
<dbReference type="OrthoDB" id="3035114at2759"/>
<name>A0A8H7CNQ8_9AGAR</name>
<keyword evidence="1" id="KW-0472">Membrane</keyword>
<reference evidence="2" key="1">
    <citation type="submission" date="2020-05" db="EMBL/GenBank/DDBJ databases">
        <title>Mycena genomes resolve the evolution of fungal bioluminescence.</title>
        <authorList>
            <person name="Tsai I.J."/>
        </authorList>
    </citation>
    <scope>NUCLEOTIDE SEQUENCE</scope>
    <source>
        <strain evidence="2">CCC161011</strain>
    </source>
</reference>
<evidence type="ECO:0000313" key="2">
    <source>
        <dbReference type="EMBL" id="KAF7341998.1"/>
    </source>
</evidence>
<keyword evidence="1" id="KW-1133">Transmembrane helix</keyword>
<keyword evidence="1" id="KW-0812">Transmembrane</keyword>